<organism evidence="1 2">
    <name type="scientific">Camellia lanceoleosa</name>
    <dbReference type="NCBI Taxonomy" id="1840588"/>
    <lineage>
        <taxon>Eukaryota</taxon>
        <taxon>Viridiplantae</taxon>
        <taxon>Streptophyta</taxon>
        <taxon>Embryophyta</taxon>
        <taxon>Tracheophyta</taxon>
        <taxon>Spermatophyta</taxon>
        <taxon>Magnoliopsida</taxon>
        <taxon>eudicotyledons</taxon>
        <taxon>Gunneridae</taxon>
        <taxon>Pentapetalae</taxon>
        <taxon>asterids</taxon>
        <taxon>Ericales</taxon>
        <taxon>Theaceae</taxon>
        <taxon>Camellia</taxon>
    </lineage>
</organism>
<reference evidence="1 2" key="1">
    <citation type="journal article" date="2022" name="Plant J.">
        <title>Chromosome-level genome of Camellia lanceoleosa provides a valuable resource for understanding genome evolution and self-incompatibility.</title>
        <authorList>
            <person name="Gong W."/>
            <person name="Xiao S."/>
            <person name="Wang L."/>
            <person name="Liao Z."/>
            <person name="Chang Y."/>
            <person name="Mo W."/>
            <person name="Hu G."/>
            <person name="Li W."/>
            <person name="Zhao G."/>
            <person name="Zhu H."/>
            <person name="Hu X."/>
            <person name="Ji K."/>
            <person name="Xiang X."/>
            <person name="Song Q."/>
            <person name="Yuan D."/>
            <person name="Jin S."/>
            <person name="Zhang L."/>
        </authorList>
    </citation>
    <scope>NUCLEOTIDE SEQUENCE [LARGE SCALE GENOMIC DNA]</scope>
    <source>
        <tissue evidence="1">Fresh and healthy young leaves</tissue>
    </source>
</reference>
<evidence type="ECO:0000313" key="2">
    <source>
        <dbReference type="Proteomes" id="UP001060215"/>
    </source>
</evidence>
<accession>A0ACC0FA39</accession>
<evidence type="ECO:0000313" key="1">
    <source>
        <dbReference type="EMBL" id="KAI7984998.1"/>
    </source>
</evidence>
<gene>
    <name evidence="1" type="ORF">LOK49_LG14G01263</name>
</gene>
<comment type="caution">
    <text evidence="1">The sequence shown here is derived from an EMBL/GenBank/DDBJ whole genome shotgun (WGS) entry which is preliminary data.</text>
</comment>
<keyword evidence="2" id="KW-1185">Reference proteome</keyword>
<dbReference type="EMBL" id="CM045772">
    <property type="protein sequence ID" value="KAI7984998.1"/>
    <property type="molecule type" value="Genomic_DNA"/>
</dbReference>
<proteinExistence type="predicted"/>
<protein>
    <submittedName>
        <fullName evidence="1">NDR1/HIN1-like protein 1</fullName>
    </submittedName>
</protein>
<dbReference type="Proteomes" id="UP001060215">
    <property type="component" value="Chromosome 15"/>
</dbReference>
<name>A0ACC0FA39_9ERIC</name>
<sequence>MRGGTYFDEGVQPPHGRVEEEVLADMRWSPHLELHHLSNRPPNLGNPPAQETRLRFQDTTAHAFNATAPNFLTSTILVTIASRNPNDKINATTTSSMSSLSTDQADGIVMLTIKIEGQVRFKVGIHISGRYHLYVKCPANIVFGNPTANIVVGNGIMYQLAQSQKRLPLII</sequence>